<dbReference type="InterPro" id="IPR010982">
    <property type="entry name" value="Lambda_DNA-bd_dom_sf"/>
</dbReference>
<proteinExistence type="predicted"/>
<organism evidence="2 3">
    <name type="scientific">Clostridium celatum DSM 1785</name>
    <dbReference type="NCBI Taxonomy" id="545697"/>
    <lineage>
        <taxon>Bacteria</taxon>
        <taxon>Bacillati</taxon>
        <taxon>Bacillota</taxon>
        <taxon>Clostridia</taxon>
        <taxon>Eubacteriales</taxon>
        <taxon>Clostridiaceae</taxon>
        <taxon>Clostridium</taxon>
    </lineage>
</organism>
<evidence type="ECO:0000313" key="3">
    <source>
        <dbReference type="Proteomes" id="UP000010420"/>
    </source>
</evidence>
<comment type="caution">
    <text evidence="2">The sequence shown here is derived from an EMBL/GenBank/DDBJ whole genome shotgun (WGS) entry which is preliminary data.</text>
</comment>
<feature type="domain" description="HTH cro/C1-type" evidence="1">
    <location>
        <begin position="13"/>
        <end position="67"/>
    </location>
</feature>
<dbReference type="AlphaFoldDB" id="L1Q7V1"/>
<keyword evidence="3" id="KW-1185">Reference proteome</keyword>
<dbReference type="CDD" id="cd00093">
    <property type="entry name" value="HTH_XRE"/>
    <property type="match status" value="1"/>
</dbReference>
<dbReference type="Pfam" id="PF01381">
    <property type="entry name" value="HTH_3"/>
    <property type="match status" value="1"/>
</dbReference>
<dbReference type="STRING" id="545697.HMPREF0216_02797"/>
<name>L1Q7V1_9CLOT</name>
<dbReference type="Proteomes" id="UP000010420">
    <property type="component" value="Unassembled WGS sequence"/>
</dbReference>
<dbReference type="HOGENOM" id="CLU_066192_4_4_9"/>
<evidence type="ECO:0000259" key="1">
    <source>
        <dbReference type="PROSITE" id="PS50943"/>
    </source>
</evidence>
<dbReference type="PROSITE" id="PS50943">
    <property type="entry name" value="HTH_CROC1"/>
    <property type="match status" value="1"/>
</dbReference>
<dbReference type="PATRIC" id="fig|545697.3.peg.2748"/>
<evidence type="ECO:0000313" key="2">
    <source>
        <dbReference type="EMBL" id="EKY24038.1"/>
    </source>
</evidence>
<dbReference type="SMART" id="SM00530">
    <property type="entry name" value="HTH_XRE"/>
    <property type="match status" value="1"/>
</dbReference>
<dbReference type="InterPro" id="IPR001387">
    <property type="entry name" value="Cro/C1-type_HTH"/>
</dbReference>
<gene>
    <name evidence="2" type="ORF">HMPREF0216_02797</name>
</gene>
<accession>L1Q7V1</accession>
<dbReference type="SUPFAM" id="SSF47413">
    <property type="entry name" value="lambda repressor-like DNA-binding domains"/>
    <property type="match status" value="1"/>
</dbReference>
<dbReference type="EMBL" id="AMEZ01000091">
    <property type="protein sequence ID" value="EKY24038.1"/>
    <property type="molecule type" value="Genomic_DNA"/>
</dbReference>
<dbReference type="GO" id="GO:0003677">
    <property type="term" value="F:DNA binding"/>
    <property type="evidence" value="ECO:0007669"/>
    <property type="project" value="UniProtKB-KW"/>
</dbReference>
<dbReference type="eggNOG" id="COG1396">
    <property type="taxonomic scope" value="Bacteria"/>
</dbReference>
<protein>
    <submittedName>
        <fullName evidence="2">DNA-binding helix-turn-helix protein</fullName>
    </submittedName>
</protein>
<sequence length="121" mass="14186">MDMKMLDTFGKRLSFLLEQKEIKKKDLADALNVSQSTVSGYLVDRREPNFKILSQIADFLNVDANFLLLRSDDYRTYIKKEIDGDLFEITFDDEKLHLTEKDIEELFEKLKSVGFDVKKLL</sequence>
<reference evidence="2 3" key="1">
    <citation type="submission" date="2012-05" db="EMBL/GenBank/DDBJ databases">
        <authorList>
            <person name="Weinstock G."/>
            <person name="Sodergren E."/>
            <person name="Lobos E.A."/>
            <person name="Fulton L."/>
            <person name="Fulton R."/>
            <person name="Courtney L."/>
            <person name="Fronick C."/>
            <person name="O'Laughlin M."/>
            <person name="Godfrey J."/>
            <person name="Wilson R.M."/>
            <person name="Miner T."/>
            <person name="Farmer C."/>
            <person name="Delehaunty K."/>
            <person name="Cordes M."/>
            <person name="Minx P."/>
            <person name="Tomlinson C."/>
            <person name="Chen J."/>
            <person name="Wollam A."/>
            <person name="Pepin K.H."/>
            <person name="Bhonagiri V."/>
            <person name="Zhang X."/>
            <person name="Suruliraj S."/>
            <person name="Warren W."/>
            <person name="Mitreva M."/>
            <person name="Mardis E.R."/>
            <person name="Wilson R.K."/>
        </authorList>
    </citation>
    <scope>NUCLEOTIDE SEQUENCE [LARGE SCALE GENOMIC DNA]</scope>
    <source>
        <strain evidence="2 3">DSM 1785</strain>
    </source>
</reference>
<dbReference type="RefSeq" id="WP_005214963.1">
    <property type="nucleotide sequence ID" value="NZ_KB291681.1"/>
</dbReference>
<keyword evidence="2" id="KW-0238">DNA-binding</keyword>
<dbReference type="Gene3D" id="1.10.260.40">
    <property type="entry name" value="lambda repressor-like DNA-binding domains"/>
    <property type="match status" value="1"/>
</dbReference>
<dbReference type="OrthoDB" id="1856733at2"/>